<dbReference type="SFLD" id="SFLDS00029">
    <property type="entry name" value="Radical_SAM"/>
    <property type="match status" value="1"/>
</dbReference>
<dbReference type="InterPro" id="IPR039661">
    <property type="entry name" value="ELP3"/>
</dbReference>
<evidence type="ECO:0000256" key="3">
    <source>
        <dbReference type="ARBA" id="ARBA00020266"/>
    </source>
</evidence>
<evidence type="ECO:0000256" key="6">
    <source>
        <dbReference type="ARBA" id="ARBA00022679"/>
    </source>
</evidence>
<dbReference type="InterPro" id="IPR034687">
    <property type="entry name" value="ELP3-like"/>
</dbReference>
<dbReference type="SFLD" id="SFLDG01086">
    <property type="entry name" value="elongater_protein-like"/>
    <property type="match status" value="1"/>
</dbReference>
<dbReference type="Gene3D" id="3.30.750.200">
    <property type="match status" value="1"/>
</dbReference>
<dbReference type="Pfam" id="PF04055">
    <property type="entry name" value="Radical_SAM"/>
    <property type="match status" value="1"/>
</dbReference>
<evidence type="ECO:0000256" key="11">
    <source>
        <dbReference type="ARBA" id="ARBA00023004"/>
    </source>
</evidence>
<comment type="cofactor">
    <cofactor evidence="17">
        <name>[4Fe-4S] cluster</name>
        <dbReference type="ChEBI" id="CHEBI:49883"/>
    </cofactor>
    <text evidence="17">Binds 1 [4Fe-4S] cluster. The cluster is coordinated with 3 cysteines and an exchangeable S-adenosyl-L-methionine.</text>
</comment>
<reference evidence="19" key="1">
    <citation type="journal article" date="2020" name="mSystems">
        <title>Genome- and Community-Level Interaction Insights into Carbon Utilization and Element Cycling Functions of Hydrothermarchaeota in Hydrothermal Sediment.</title>
        <authorList>
            <person name="Zhou Z."/>
            <person name="Liu Y."/>
            <person name="Xu W."/>
            <person name="Pan J."/>
            <person name="Luo Z.H."/>
            <person name="Li M."/>
        </authorList>
    </citation>
    <scope>NUCLEOTIDE SEQUENCE [LARGE SCALE GENOMIC DNA]</scope>
    <source>
        <strain evidence="19">SpSt-642</strain>
    </source>
</reference>
<comment type="similarity">
    <text evidence="2">Belongs to the ELP3 family.</text>
</comment>
<comment type="caution">
    <text evidence="19">The sequence shown here is derived from an EMBL/GenBank/DDBJ whole genome shotgun (WGS) entry which is preliminary data.</text>
</comment>
<evidence type="ECO:0000256" key="12">
    <source>
        <dbReference type="ARBA" id="ARBA00023014"/>
    </source>
</evidence>
<dbReference type="Gene3D" id="3.40.630.30">
    <property type="match status" value="1"/>
</dbReference>
<evidence type="ECO:0000256" key="8">
    <source>
        <dbReference type="ARBA" id="ARBA00022694"/>
    </source>
</evidence>
<evidence type="ECO:0000313" key="19">
    <source>
        <dbReference type="EMBL" id="HGM58526.1"/>
    </source>
</evidence>
<dbReference type="CDD" id="cd04301">
    <property type="entry name" value="NAT_SF"/>
    <property type="match status" value="1"/>
</dbReference>
<dbReference type="SFLD" id="SFLDF00344">
    <property type="entry name" value="ELP3-like"/>
    <property type="match status" value="1"/>
</dbReference>
<dbReference type="EC" id="2.3.1.311" evidence="15"/>
<dbReference type="SUPFAM" id="SSF102114">
    <property type="entry name" value="Radical SAM enzymes"/>
    <property type="match status" value="1"/>
</dbReference>
<evidence type="ECO:0000256" key="4">
    <source>
        <dbReference type="ARBA" id="ARBA00022485"/>
    </source>
</evidence>
<keyword evidence="4" id="KW-0004">4Fe-4S</keyword>
<dbReference type="InterPro" id="IPR058240">
    <property type="entry name" value="rSAM_sf"/>
</dbReference>
<keyword evidence="5" id="KW-0820">tRNA-binding</keyword>
<keyword evidence="13" id="KW-0012">Acyltransferase</keyword>
<feature type="binding site" evidence="17">
    <location>
        <position position="17"/>
    </location>
    <ligand>
        <name>[4Fe-4S] cluster</name>
        <dbReference type="ChEBI" id="CHEBI:49883"/>
        <note>4Fe-4S-S-AdoMet</note>
    </ligand>
</feature>
<protein>
    <recommendedName>
        <fullName evidence="3">Elongator complex protein 3</fullName>
        <ecNumber evidence="15">2.3.1.311</ecNumber>
    </recommendedName>
    <alternativeName>
        <fullName evidence="14">tRNA uridine(34) acetyltransferase</fullName>
    </alternativeName>
</protein>
<dbReference type="CDD" id="cd01335">
    <property type="entry name" value="Radical_SAM"/>
    <property type="match status" value="1"/>
</dbReference>
<dbReference type="SUPFAM" id="SSF55729">
    <property type="entry name" value="Acyl-CoA N-acyltransferases (Nat)"/>
    <property type="match status" value="1"/>
</dbReference>
<keyword evidence="11 17" id="KW-0408">Iron</keyword>
<dbReference type="InterPro" id="IPR007197">
    <property type="entry name" value="rSAM"/>
</dbReference>
<keyword evidence="9 17" id="KW-0479">Metal-binding</keyword>
<keyword evidence="12 17" id="KW-0411">Iron-sulfur</keyword>
<dbReference type="InterPro" id="IPR000182">
    <property type="entry name" value="GNAT_dom"/>
</dbReference>
<evidence type="ECO:0000256" key="2">
    <source>
        <dbReference type="ARBA" id="ARBA00005494"/>
    </source>
</evidence>
<dbReference type="PANTHER" id="PTHR11135:SF0">
    <property type="entry name" value="ELONGATOR COMPLEX PROTEIN 3"/>
    <property type="match status" value="1"/>
</dbReference>
<dbReference type="AlphaFoldDB" id="A0A7C4H938"/>
<feature type="binding site" evidence="17">
    <location>
        <position position="24"/>
    </location>
    <ligand>
        <name>[4Fe-4S] cluster</name>
        <dbReference type="ChEBI" id="CHEBI:49883"/>
        <note>4Fe-4S-S-AdoMet</note>
    </ligand>
</feature>
<dbReference type="GO" id="GO:0051539">
    <property type="term" value="F:4 iron, 4 sulfur cluster binding"/>
    <property type="evidence" value="ECO:0007669"/>
    <property type="project" value="UniProtKB-KW"/>
</dbReference>
<feature type="domain" description="Radical SAM core" evidence="18">
    <location>
        <begin position="2"/>
        <end position="281"/>
    </location>
</feature>
<dbReference type="EMBL" id="DTBJ01000020">
    <property type="protein sequence ID" value="HGM58526.1"/>
    <property type="molecule type" value="Genomic_DNA"/>
</dbReference>
<evidence type="ECO:0000256" key="14">
    <source>
        <dbReference type="ARBA" id="ARBA00030769"/>
    </source>
</evidence>
<evidence type="ECO:0000259" key="18">
    <source>
        <dbReference type="PROSITE" id="PS51918"/>
    </source>
</evidence>
<evidence type="ECO:0000256" key="5">
    <source>
        <dbReference type="ARBA" id="ARBA00022555"/>
    </source>
</evidence>
<dbReference type="Pfam" id="PF00583">
    <property type="entry name" value="Acetyltransf_1"/>
    <property type="match status" value="1"/>
</dbReference>
<keyword evidence="8" id="KW-0819">tRNA processing</keyword>
<evidence type="ECO:0000256" key="15">
    <source>
        <dbReference type="ARBA" id="ARBA00044771"/>
    </source>
</evidence>
<accession>A0A7C4H938</accession>
<evidence type="ECO:0000256" key="9">
    <source>
        <dbReference type="ARBA" id="ARBA00022723"/>
    </source>
</evidence>
<dbReference type="InterPro" id="IPR006638">
    <property type="entry name" value="Elp3/MiaA/NifB-like_rSAM"/>
</dbReference>
<evidence type="ECO:0000256" key="16">
    <source>
        <dbReference type="ARBA" id="ARBA00047372"/>
    </source>
</evidence>
<evidence type="ECO:0000256" key="1">
    <source>
        <dbReference type="ARBA" id="ARBA00005043"/>
    </source>
</evidence>
<gene>
    <name evidence="19" type="ORF">ENU14_02920</name>
</gene>
<comment type="catalytic activity">
    <reaction evidence="16">
        <text>uridine(34) in tRNA + acetyl-CoA + S-adenosyl-L-methionine + H2O = 5-(carboxymethyl)uridine(34) in tRNA + 5'-deoxyadenosine + L-methionine + CoA + 2 H(+)</text>
        <dbReference type="Rhea" id="RHEA:61020"/>
        <dbReference type="Rhea" id="RHEA-COMP:10407"/>
        <dbReference type="Rhea" id="RHEA-COMP:11727"/>
        <dbReference type="ChEBI" id="CHEBI:15377"/>
        <dbReference type="ChEBI" id="CHEBI:15378"/>
        <dbReference type="ChEBI" id="CHEBI:17319"/>
        <dbReference type="ChEBI" id="CHEBI:57287"/>
        <dbReference type="ChEBI" id="CHEBI:57288"/>
        <dbReference type="ChEBI" id="CHEBI:57844"/>
        <dbReference type="ChEBI" id="CHEBI:59789"/>
        <dbReference type="ChEBI" id="CHEBI:65315"/>
        <dbReference type="ChEBI" id="CHEBI:74882"/>
        <dbReference type="EC" id="2.3.1.311"/>
    </reaction>
    <physiologicalReaction direction="left-to-right" evidence="16">
        <dbReference type="Rhea" id="RHEA:61021"/>
    </physiologicalReaction>
</comment>
<dbReference type="InterPro" id="IPR016181">
    <property type="entry name" value="Acyl_CoA_acyltransferase"/>
</dbReference>
<dbReference type="GO" id="GO:0002926">
    <property type="term" value="P:tRNA wobble base 5-methoxycarbonylmethyl-2-thiouridinylation"/>
    <property type="evidence" value="ECO:0007669"/>
    <property type="project" value="TreeGrafter"/>
</dbReference>
<dbReference type="PROSITE" id="PS51918">
    <property type="entry name" value="RADICAL_SAM"/>
    <property type="match status" value="1"/>
</dbReference>
<comment type="pathway">
    <text evidence="1">tRNA modification; 5-methoxycarbonylmethyl-2-thiouridine-tRNA biosynthesis.</text>
</comment>
<dbReference type="GO" id="GO:0000049">
    <property type="term" value="F:tRNA binding"/>
    <property type="evidence" value="ECO:0007669"/>
    <property type="project" value="UniProtKB-KW"/>
</dbReference>
<feature type="binding site" evidence="17">
    <location>
        <position position="21"/>
    </location>
    <ligand>
        <name>[4Fe-4S] cluster</name>
        <dbReference type="ChEBI" id="CHEBI:49883"/>
        <note>4Fe-4S-S-AdoMet</note>
    </ligand>
</feature>
<keyword evidence="7" id="KW-0949">S-adenosyl-L-methionine</keyword>
<proteinExistence type="inferred from homology"/>
<evidence type="ECO:0000256" key="13">
    <source>
        <dbReference type="ARBA" id="ARBA00023315"/>
    </source>
</evidence>
<dbReference type="PANTHER" id="PTHR11135">
    <property type="entry name" value="HISTONE ACETYLTRANSFERASE-RELATED"/>
    <property type="match status" value="1"/>
</dbReference>
<keyword evidence="10" id="KW-0694">RNA-binding</keyword>
<dbReference type="InterPro" id="IPR032432">
    <property type="entry name" value="Radical_SAM_C"/>
</dbReference>
<dbReference type="NCBIfam" id="TIGR01211">
    <property type="entry name" value="ELP3"/>
    <property type="match status" value="1"/>
</dbReference>
<evidence type="ECO:0000256" key="10">
    <source>
        <dbReference type="ARBA" id="ARBA00022884"/>
    </source>
</evidence>
<dbReference type="GO" id="GO:0046872">
    <property type="term" value="F:metal ion binding"/>
    <property type="evidence" value="ECO:0007669"/>
    <property type="project" value="UniProtKB-KW"/>
</dbReference>
<evidence type="ECO:0000256" key="7">
    <source>
        <dbReference type="ARBA" id="ARBA00022691"/>
    </source>
</evidence>
<sequence>MLSGVTIVAVMTHPLPCPGKCIYCPGGVEYGTPKSYFGEEPALRRARRNDFHPYKQVWNRLKQYEYLGHDVSKIEIIVMGGTFLAAPDRYKEWFISMIFEALNRYPLEDPPFKIDLENSQLRNETSRYRCVGLTIETRPDWGFEKHADEMLRYGATRVELGVQSIYDNVLYRVNRGHGVREVVESTRILKDAGFKIVYHIMPGLPGSDPDRDIEMVKELFENPDFRPDMLKIYPTEVVEGTVLYDLWRKGLYKPYSDEEAVEVISEMYRYIPKYVRVMRIRRDIPAHEVIAGTRFSNLRELVEKRCIEKNILINEIRFREVGLQYWKHGRKPVKLELTRLTYEASNGIEEFLAVEDIVNNIIVGFLRMRIPSNRAHRPEVDSRTAIIRELHVYGPEIPVGKTGFSWQHQGWGSRLLREAERLAREEYSARKIIVLSGVGAREYYRKHGYYRPFNSPYMHKDLH</sequence>
<evidence type="ECO:0000256" key="17">
    <source>
        <dbReference type="PIRSR" id="PIRSR005669-1"/>
    </source>
</evidence>
<name>A0A7C4H938_STAMA</name>
<organism evidence="19">
    <name type="scientific">Staphylothermus marinus</name>
    <dbReference type="NCBI Taxonomy" id="2280"/>
    <lineage>
        <taxon>Archaea</taxon>
        <taxon>Thermoproteota</taxon>
        <taxon>Thermoprotei</taxon>
        <taxon>Desulfurococcales</taxon>
        <taxon>Desulfurococcaceae</taxon>
        <taxon>Staphylothermus</taxon>
    </lineage>
</organism>
<keyword evidence="6" id="KW-0808">Transferase</keyword>
<dbReference type="SMART" id="SM00729">
    <property type="entry name" value="Elp3"/>
    <property type="match status" value="1"/>
</dbReference>
<dbReference type="Pfam" id="PF16199">
    <property type="entry name" value="Radical_SAM_C"/>
    <property type="match status" value="1"/>
</dbReference>
<dbReference type="PIRSF" id="PIRSF005669">
    <property type="entry name" value="Hist_AcTrfase_ELP3"/>
    <property type="match status" value="1"/>
</dbReference>
<dbReference type="GO" id="GO:0106261">
    <property type="term" value="F:tRNA uridine(34) acetyltransferase activity"/>
    <property type="evidence" value="ECO:0007669"/>
    <property type="project" value="UniProtKB-EC"/>
</dbReference>
<dbReference type="GO" id="GO:0005737">
    <property type="term" value="C:cytoplasm"/>
    <property type="evidence" value="ECO:0007669"/>
    <property type="project" value="TreeGrafter"/>
</dbReference>